<proteinExistence type="predicted"/>
<organism evidence="1 2">
    <name type="scientific">Evansella alkalicola</name>
    <dbReference type="NCBI Taxonomy" id="745819"/>
    <lineage>
        <taxon>Bacteria</taxon>
        <taxon>Bacillati</taxon>
        <taxon>Bacillota</taxon>
        <taxon>Bacilli</taxon>
        <taxon>Bacillales</taxon>
        <taxon>Bacillaceae</taxon>
        <taxon>Evansella</taxon>
    </lineage>
</organism>
<comment type="caution">
    <text evidence="1">The sequence shown here is derived from an EMBL/GenBank/DDBJ whole genome shotgun (WGS) entry which is preliminary data.</text>
</comment>
<dbReference type="EMBL" id="JAHQCR010000013">
    <property type="protein sequence ID" value="MBU9720141.1"/>
    <property type="molecule type" value="Genomic_DNA"/>
</dbReference>
<protein>
    <recommendedName>
        <fullName evidence="3">Preprotein translocase subunit SecA</fullName>
    </recommendedName>
</protein>
<reference evidence="1 2" key="1">
    <citation type="submission" date="2021-06" db="EMBL/GenBank/DDBJ databases">
        <title>Bacillus sp. RD4P76, an endophyte from a halophyte.</title>
        <authorList>
            <person name="Sun J.-Q."/>
        </authorList>
    </citation>
    <scope>NUCLEOTIDE SEQUENCE [LARGE SCALE GENOMIC DNA]</scope>
    <source>
        <strain evidence="1 2">JCM 17098</strain>
    </source>
</reference>
<evidence type="ECO:0000313" key="2">
    <source>
        <dbReference type="Proteomes" id="UP000790580"/>
    </source>
</evidence>
<dbReference type="Proteomes" id="UP000790580">
    <property type="component" value="Unassembled WGS sequence"/>
</dbReference>
<gene>
    <name evidence="1" type="ORF">KS407_01625</name>
</gene>
<name>A0ABS6JNK7_9BACI</name>
<dbReference type="RefSeq" id="WP_216943305.1">
    <property type="nucleotide sequence ID" value="NZ_JAHQCR010000013.1"/>
</dbReference>
<keyword evidence="2" id="KW-1185">Reference proteome</keyword>
<accession>A0ABS6JNK7</accession>
<evidence type="ECO:0000313" key="1">
    <source>
        <dbReference type="EMBL" id="MBU9720141.1"/>
    </source>
</evidence>
<evidence type="ECO:0008006" key="3">
    <source>
        <dbReference type="Google" id="ProtNLM"/>
    </source>
</evidence>
<sequence length="64" mass="7487">MIFYEKGEIILSQVREKLPEEGQGIKVKGRKGKVLRVEKSDDEKRYYITVETVSKKAEDSNKKR</sequence>